<feature type="transmembrane region" description="Helical" evidence="5">
    <location>
        <begin position="260"/>
        <end position="277"/>
    </location>
</feature>
<keyword evidence="2 5" id="KW-0812">Transmembrane</keyword>
<dbReference type="Proteomes" id="UP000193487">
    <property type="component" value="Unassembled WGS sequence"/>
</dbReference>
<organism evidence="7 8">
    <name type="scientific">Mycobacterium kyorinense</name>
    <dbReference type="NCBI Taxonomy" id="487514"/>
    <lineage>
        <taxon>Bacteria</taxon>
        <taxon>Bacillati</taxon>
        <taxon>Actinomycetota</taxon>
        <taxon>Actinomycetes</taxon>
        <taxon>Mycobacteriales</taxon>
        <taxon>Mycobacteriaceae</taxon>
        <taxon>Mycobacterium</taxon>
    </lineage>
</organism>
<dbReference type="GO" id="GO:0016020">
    <property type="term" value="C:membrane"/>
    <property type="evidence" value="ECO:0007669"/>
    <property type="project" value="UniProtKB-SubCell"/>
</dbReference>
<feature type="transmembrane region" description="Helical" evidence="5">
    <location>
        <begin position="167"/>
        <end position="188"/>
    </location>
</feature>
<feature type="transmembrane region" description="Helical" evidence="5">
    <location>
        <begin position="235"/>
        <end position="254"/>
    </location>
</feature>
<dbReference type="AlphaFoldDB" id="A0A1X1XVS0"/>
<keyword evidence="8" id="KW-1185">Reference proteome</keyword>
<evidence type="ECO:0000256" key="5">
    <source>
        <dbReference type="SAM" id="Phobius"/>
    </source>
</evidence>
<feature type="transmembrane region" description="Helical" evidence="5">
    <location>
        <begin position="208"/>
        <end position="228"/>
    </location>
</feature>
<dbReference type="InterPro" id="IPR007016">
    <property type="entry name" value="O-antigen_ligase-rel_domated"/>
</dbReference>
<feature type="transmembrane region" description="Helical" evidence="5">
    <location>
        <begin position="395"/>
        <end position="415"/>
    </location>
</feature>
<feature type="transmembrane region" description="Helical" evidence="5">
    <location>
        <begin position="142"/>
        <end position="160"/>
    </location>
</feature>
<accession>A0A1X1XVS0</accession>
<feature type="transmembrane region" description="Helical" evidence="5">
    <location>
        <begin position="284"/>
        <end position="305"/>
    </location>
</feature>
<dbReference type="OrthoDB" id="5025770at2"/>
<sequence length="472" mass="49464">MIVYVRDRQRLLLNAAALAVFLFCCFVFGVFSVRNTTQGVLLIGFMFCVVVYWTRPQVMAWVAMFLAFASLPQGLPPGKVIGPLTIYGHHVPLVLALCYLLPIVRPRFSACLLPAAFALTVVFFAVVGIATGHDTAVVLKEAMFLLEMVAGFMLAMLIVQGDYLKEAIHAIAVTLWLSAGLAVLSSLHVIRLAGRAESLEGTTGAADAIRVITNTLTPAIAVLTTLVVAQIVGRVRLATFFALGPPALIVSMLAFSRNTLICVSVAAVVAFAASVGWPALRRTAVLAVSGVALLAATVSGALFLLQRSTAGAWLGDQVTGFNQRVLGGVSSSALAADSSTLARLAEDANLNRAIARAPVFGHGLGFAYQLPYGDGSDAFDTFASTLGTTYSHNFYLWWLCKAGAVGMAAFALFALIPVARALRNGSAAAKVSAAVSVGLLVMSVIDPLPEEPGGALALGLTLGSAMAFGMRR</sequence>
<dbReference type="EMBL" id="LQPE01000127">
    <property type="protein sequence ID" value="ORW02955.1"/>
    <property type="molecule type" value="Genomic_DNA"/>
</dbReference>
<evidence type="ECO:0000256" key="2">
    <source>
        <dbReference type="ARBA" id="ARBA00022692"/>
    </source>
</evidence>
<evidence type="ECO:0000313" key="7">
    <source>
        <dbReference type="EMBL" id="ORW02955.1"/>
    </source>
</evidence>
<dbReference type="Pfam" id="PF04932">
    <property type="entry name" value="Wzy_C"/>
    <property type="match status" value="1"/>
</dbReference>
<proteinExistence type="predicted"/>
<evidence type="ECO:0000256" key="1">
    <source>
        <dbReference type="ARBA" id="ARBA00004141"/>
    </source>
</evidence>
<feature type="transmembrane region" description="Helical" evidence="5">
    <location>
        <begin position="111"/>
        <end position="130"/>
    </location>
</feature>
<evidence type="ECO:0000259" key="6">
    <source>
        <dbReference type="Pfam" id="PF04932"/>
    </source>
</evidence>
<evidence type="ECO:0000256" key="3">
    <source>
        <dbReference type="ARBA" id="ARBA00022989"/>
    </source>
</evidence>
<feature type="transmembrane region" description="Helical" evidence="5">
    <location>
        <begin position="87"/>
        <end position="104"/>
    </location>
</feature>
<reference evidence="7 8" key="1">
    <citation type="submission" date="2016-01" db="EMBL/GenBank/DDBJ databases">
        <title>The new phylogeny of the genus Mycobacterium.</title>
        <authorList>
            <person name="Tarcisio F."/>
            <person name="Conor M."/>
            <person name="Antonella G."/>
            <person name="Elisabetta G."/>
            <person name="Giulia F.S."/>
            <person name="Sara T."/>
            <person name="Anna F."/>
            <person name="Clotilde B."/>
            <person name="Roberto B."/>
            <person name="Veronica D.S."/>
            <person name="Fabio R."/>
            <person name="Monica P."/>
            <person name="Olivier J."/>
            <person name="Enrico T."/>
            <person name="Nicola S."/>
        </authorList>
    </citation>
    <scope>NUCLEOTIDE SEQUENCE [LARGE SCALE GENOMIC DNA]</scope>
    <source>
        <strain evidence="7 8">DSM 45166</strain>
    </source>
</reference>
<feature type="transmembrane region" description="Helical" evidence="5">
    <location>
        <begin position="37"/>
        <end position="53"/>
    </location>
</feature>
<name>A0A1X1XVS0_9MYCO</name>
<gene>
    <name evidence="7" type="ORF">AWC14_05900</name>
</gene>
<evidence type="ECO:0000313" key="8">
    <source>
        <dbReference type="Proteomes" id="UP000193487"/>
    </source>
</evidence>
<comment type="caution">
    <text evidence="7">The sequence shown here is derived from an EMBL/GenBank/DDBJ whole genome shotgun (WGS) entry which is preliminary data.</text>
</comment>
<keyword evidence="3 5" id="KW-1133">Transmembrane helix</keyword>
<protein>
    <submittedName>
        <fullName evidence="7">Polymerase</fullName>
    </submittedName>
</protein>
<feature type="transmembrane region" description="Helical" evidence="5">
    <location>
        <begin position="12"/>
        <end position="31"/>
    </location>
</feature>
<feature type="domain" description="O-antigen ligase-related" evidence="6">
    <location>
        <begin position="248"/>
        <end position="411"/>
    </location>
</feature>
<comment type="subcellular location">
    <subcellularLocation>
        <location evidence="1">Membrane</location>
        <topology evidence="1">Multi-pass membrane protein</topology>
    </subcellularLocation>
</comment>
<evidence type="ECO:0000256" key="4">
    <source>
        <dbReference type="ARBA" id="ARBA00023136"/>
    </source>
</evidence>
<keyword evidence="4 5" id="KW-0472">Membrane</keyword>